<evidence type="ECO:0000256" key="1">
    <source>
        <dbReference type="SAM" id="MobiDB-lite"/>
    </source>
</evidence>
<name>A0ABD2QKP4_9PLAT</name>
<feature type="compositionally biased region" description="Polar residues" evidence="1">
    <location>
        <begin position="28"/>
        <end position="37"/>
    </location>
</feature>
<dbReference type="Proteomes" id="UP001626550">
    <property type="component" value="Unassembled WGS sequence"/>
</dbReference>
<proteinExistence type="predicted"/>
<organism evidence="3 4">
    <name type="scientific">Cichlidogyrus casuarinus</name>
    <dbReference type="NCBI Taxonomy" id="1844966"/>
    <lineage>
        <taxon>Eukaryota</taxon>
        <taxon>Metazoa</taxon>
        <taxon>Spiralia</taxon>
        <taxon>Lophotrochozoa</taxon>
        <taxon>Platyhelminthes</taxon>
        <taxon>Monogenea</taxon>
        <taxon>Monopisthocotylea</taxon>
        <taxon>Dactylogyridea</taxon>
        <taxon>Ancyrocephalidae</taxon>
        <taxon>Cichlidogyrus</taxon>
    </lineage>
</organism>
<feature type="compositionally biased region" description="Basic and acidic residues" evidence="1">
    <location>
        <begin position="128"/>
        <end position="140"/>
    </location>
</feature>
<dbReference type="InterPro" id="IPR029332">
    <property type="entry name" value="PEHE_dom"/>
</dbReference>
<sequence>MTALVSSINLSSDFNQMHDLRHLKVPSRNLNRANNDPSRLRKTLSPRDLNIPNSLRSPRALGKQDKIARFRANDTESDDEFRKPVLEISINRYNSSLRTSLPITITSDSSSNSDTYHSAVSDVADLSPKPEPKRKLRSSESRNSPDMSKRTRKIEGESKLPPKRVPQPKVPFTVQVVPQSRTPRQNKKKSRACSYLPLNAKFHYTQPLFLNNLPQPLHVAKSGSFIENKIFALENLDEFDKACIRQSNIEVPSWRALDEKTIQSQLNQVSKSRKASDPSQKEDSTDQAYRLRHTKPEQLEIKRERRCMQLQHDHDRRAYLEERDQFSRHKRKPQFPIECPNAVPGPTSLVSNVSEEQALRHTPRQLTLSPCKSAFYLPFSNTCSVKSFRVTDSVTVKAFGALVPACEQKSVFLSFFKCFFHRHFSLAELKRFSSPMR</sequence>
<reference evidence="3 4" key="1">
    <citation type="submission" date="2024-11" db="EMBL/GenBank/DDBJ databases">
        <title>Adaptive evolution of stress response genes in parasites aligns with host niche diversity.</title>
        <authorList>
            <person name="Hahn C."/>
            <person name="Resl P."/>
        </authorList>
    </citation>
    <scope>NUCLEOTIDE SEQUENCE [LARGE SCALE GENOMIC DNA]</scope>
    <source>
        <strain evidence="3">EGGRZ-B1_66</strain>
        <tissue evidence="3">Body</tissue>
    </source>
</reference>
<feature type="compositionally biased region" description="Basic and acidic residues" evidence="1">
    <location>
        <begin position="274"/>
        <end position="284"/>
    </location>
</feature>
<protein>
    <recommendedName>
        <fullName evidence="2">PEHE domain-containing protein</fullName>
    </recommendedName>
</protein>
<accession>A0ABD2QKP4</accession>
<dbReference type="AlphaFoldDB" id="A0ABD2QKP4"/>
<feature type="region of interest" description="Disordered" evidence="1">
    <location>
        <begin position="103"/>
        <end position="173"/>
    </location>
</feature>
<evidence type="ECO:0000313" key="3">
    <source>
        <dbReference type="EMBL" id="KAL3320110.1"/>
    </source>
</evidence>
<feature type="compositionally biased region" description="Basic and acidic residues" evidence="1">
    <location>
        <begin position="147"/>
        <end position="160"/>
    </location>
</feature>
<dbReference type="Gene3D" id="6.10.250.3170">
    <property type="match status" value="1"/>
</dbReference>
<feature type="region of interest" description="Disordered" evidence="1">
    <location>
        <begin position="25"/>
        <end position="80"/>
    </location>
</feature>
<gene>
    <name evidence="3" type="ORF">Ciccas_001223</name>
</gene>
<evidence type="ECO:0000313" key="4">
    <source>
        <dbReference type="Proteomes" id="UP001626550"/>
    </source>
</evidence>
<feature type="region of interest" description="Disordered" evidence="1">
    <location>
        <begin position="265"/>
        <end position="288"/>
    </location>
</feature>
<dbReference type="GO" id="GO:1902562">
    <property type="term" value="C:H4 histone acetyltransferase complex"/>
    <property type="evidence" value="ECO:0007669"/>
    <property type="project" value="UniProtKB-ARBA"/>
</dbReference>
<evidence type="ECO:0000259" key="2">
    <source>
        <dbReference type="Pfam" id="PF15275"/>
    </source>
</evidence>
<comment type="caution">
    <text evidence="3">The sequence shown here is derived from an EMBL/GenBank/DDBJ whole genome shotgun (WGS) entry which is preliminary data.</text>
</comment>
<feature type="domain" description="PEHE" evidence="2">
    <location>
        <begin position="249"/>
        <end position="356"/>
    </location>
</feature>
<feature type="compositionally biased region" description="Low complexity" evidence="1">
    <location>
        <begin position="103"/>
        <end position="115"/>
    </location>
</feature>
<feature type="compositionally biased region" description="Basic and acidic residues" evidence="1">
    <location>
        <begin position="62"/>
        <end position="80"/>
    </location>
</feature>
<dbReference type="EMBL" id="JBJKFK010000076">
    <property type="protein sequence ID" value="KAL3320110.1"/>
    <property type="molecule type" value="Genomic_DNA"/>
</dbReference>
<dbReference type="Pfam" id="PF15275">
    <property type="entry name" value="PEHE"/>
    <property type="match status" value="1"/>
</dbReference>
<keyword evidence="4" id="KW-1185">Reference proteome</keyword>